<evidence type="ECO:0008006" key="12">
    <source>
        <dbReference type="Google" id="ProtNLM"/>
    </source>
</evidence>
<keyword evidence="9" id="KW-0472">Membrane</keyword>
<accession>A0A1B6L296</accession>
<dbReference type="GO" id="GO:0006636">
    <property type="term" value="P:unsaturated fatty acid biosynthetic process"/>
    <property type="evidence" value="ECO:0007669"/>
    <property type="project" value="TreeGrafter"/>
</dbReference>
<dbReference type="GO" id="GO:0005789">
    <property type="term" value="C:endoplasmic reticulum membrane"/>
    <property type="evidence" value="ECO:0007669"/>
    <property type="project" value="TreeGrafter"/>
</dbReference>
<keyword evidence="7" id="KW-0560">Oxidoreductase</keyword>
<dbReference type="PANTHER" id="PTHR11351">
    <property type="entry name" value="ACYL-COA DESATURASE"/>
    <property type="match status" value="1"/>
</dbReference>
<sequence length="107" mass="12080">MSLCRDIVPVESELVSMFSLGEGWHNYHHTFPWDYKAAELGQTHNITTALLDQFARWGWAYDLRAATAAMVQHRVTKRGDGSHPMAATTLDYLEQPATRDVHRGPGL</sequence>
<dbReference type="InterPro" id="IPR015876">
    <property type="entry name" value="Acyl-CoA_DS"/>
</dbReference>
<keyword evidence="3" id="KW-0444">Lipid biosynthesis</keyword>
<evidence type="ECO:0000256" key="6">
    <source>
        <dbReference type="ARBA" id="ARBA00022989"/>
    </source>
</evidence>
<dbReference type="EMBL" id="GEBQ01022159">
    <property type="protein sequence ID" value="JAT17818.1"/>
    <property type="molecule type" value="Transcribed_RNA"/>
</dbReference>
<proteinExistence type="inferred from homology"/>
<name>A0A1B6L296_9HEMI</name>
<keyword evidence="5" id="KW-0276">Fatty acid metabolism</keyword>
<organism evidence="11">
    <name type="scientific">Graphocephala atropunctata</name>
    <dbReference type="NCBI Taxonomy" id="36148"/>
    <lineage>
        <taxon>Eukaryota</taxon>
        <taxon>Metazoa</taxon>
        <taxon>Ecdysozoa</taxon>
        <taxon>Arthropoda</taxon>
        <taxon>Hexapoda</taxon>
        <taxon>Insecta</taxon>
        <taxon>Pterygota</taxon>
        <taxon>Neoptera</taxon>
        <taxon>Paraneoptera</taxon>
        <taxon>Hemiptera</taxon>
        <taxon>Auchenorrhyncha</taxon>
        <taxon>Membracoidea</taxon>
        <taxon>Cicadellidae</taxon>
        <taxon>Cicadellinae</taxon>
        <taxon>Cicadellini</taxon>
        <taxon>Graphocephala</taxon>
    </lineage>
</organism>
<evidence type="ECO:0000256" key="3">
    <source>
        <dbReference type="ARBA" id="ARBA00022516"/>
    </source>
</evidence>
<reference evidence="11" key="1">
    <citation type="submission" date="2015-11" db="EMBL/GenBank/DDBJ databases">
        <title>De novo transcriptome assembly of four potential Pierce s Disease insect vectors from Arizona vineyards.</title>
        <authorList>
            <person name="Tassone E.E."/>
        </authorList>
    </citation>
    <scope>NUCLEOTIDE SEQUENCE</scope>
</reference>
<keyword evidence="8" id="KW-0443">Lipid metabolism</keyword>
<keyword evidence="4" id="KW-0812">Transmembrane</keyword>
<evidence type="ECO:0000256" key="10">
    <source>
        <dbReference type="ARBA" id="ARBA00023160"/>
    </source>
</evidence>
<dbReference type="PANTHER" id="PTHR11351:SF31">
    <property type="entry name" value="DESATURASE 1, ISOFORM A-RELATED"/>
    <property type="match status" value="1"/>
</dbReference>
<comment type="similarity">
    <text evidence="2">Belongs to the fatty acid desaturase type 1 family.</text>
</comment>
<evidence type="ECO:0000313" key="11">
    <source>
        <dbReference type="EMBL" id="JAT17818.1"/>
    </source>
</evidence>
<protein>
    <recommendedName>
        <fullName evidence="12">Fatty acid desaturase domain-containing protein</fullName>
    </recommendedName>
</protein>
<dbReference type="AlphaFoldDB" id="A0A1B6L296"/>
<evidence type="ECO:0000256" key="4">
    <source>
        <dbReference type="ARBA" id="ARBA00022692"/>
    </source>
</evidence>
<evidence type="ECO:0000256" key="1">
    <source>
        <dbReference type="ARBA" id="ARBA00004141"/>
    </source>
</evidence>
<evidence type="ECO:0000256" key="2">
    <source>
        <dbReference type="ARBA" id="ARBA00009295"/>
    </source>
</evidence>
<dbReference type="GO" id="GO:0004768">
    <property type="term" value="F:stearoyl-CoA 9-desaturase activity"/>
    <property type="evidence" value="ECO:0007669"/>
    <property type="project" value="TreeGrafter"/>
</dbReference>
<gene>
    <name evidence="11" type="ORF">g.30313</name>
</gene>
<keyword evidence="10" id="KW-0275">Fatty acid biosynthesis</keyword>
<evidence type="ECO:0000256" key="7">
    <source>
        <dbReference type="ARBA" id="ARBA00023002"/>
    </source>
</evidence>
<evidence type="ECO:0000256" key="9">
    <source>
        <dbReference type="ARBA" id="ARBA00023136"/>
    </source>
</evidence>
<evidence type="ECO:0000256" key="8">
    <source>
        <dbReference type="ARBA" id="ARBA00023098"/>
    </source>
</evidence>
<keyword evidence="6" id="KW-1133">Transmembrane helix</keyword>
<dbReference type="GO" id="GO:0005506">
    <property type="term" value="F:iron ion binding"/>
    <property type="evidence" value="ECO:0007669"/>
    <property type="project" value="TreeGrafter"/>
</dbReference>
<comment type="subcellular location">
    <subcellularLocation>
        <location evidence="1">Membrane</location>
        <topology evidence="1">Multi-pass membrane protein</topology>
    </subcellularLocation>
</comment>
<evidence type="ECO:0000256" key="5">
    <source>
        <dbReference type="ARBA" id="ARBA00022832"/>
    </source>
</evidence>